<dbReference type="AlphaFoldDB" id="A0A4V3SC28"/>
<dbReference type="GO" id="GO:0006012">
    <property type="term" value="P:galactose metabolic process"/>
    <property type="evidence" value="ECO:0007669"/>
    <property type="project" value="InterPro"/>
</dbReference>
<dbReference type="PRINTS" id="PR00473">
    <property type="entry name" value="GALCTOKINASE"/>
</dbReference>
<protein>
    <submittedName>
        <fullName evidence="9">N-acetylgalactosamine kinase</fullName>
    </submittedName>
</protein>
<evidence type="ECO:0000259" key="7">
    <source>
        <dbReference type="Pfam" id="PF00288"/>
    </source>
</evidence>
<feature type="compositionally biased region" description="Acidic residues" evidence="6">
    <location>
        <begin position="10"/>
        <end position="22"/>
    </location>
</feature>
<evidence type="ECO:0000256" key="3">
    <source>
        <dbReference type="ARBA" id="ARBA00022741"/>
    </source>
</evidence>
<dbReference type="Gene3D" id="3.30.70.3170">
    <property type="match status" value="1"/>
</dbReference>
<dbReference type="SUPFAM" id="SSF54211">
    <property type="entry name" value="Ribosomal protein S5 domain 2-like"/>
    <property type="match status" value="2"/>
</dbReference>
<keyword evidence="10" id="KW-1185">Reference proteome</keyword>
<evidence type="ECO:0000313" key="10">
    <source>
        <dbReference type="Proteomes" id="UP000310200"/>
    </source>
</evidence>
<dbReference type="InterPro" id="IPR019539">
    <property type="entry name" value="GalKase_N"/>
</dbReference>
<dbReference type="GO" id="GO:0004335">
    <property type="term" value="F:galactokinase activity"/>
    <property type="evidence" value="ECO:0007669"/>
    <property type="project" value="InterPro"/>
</dbReference>
<keyword evidence="4 9" id="KW-0418">Kinase</keyword>
<dbReference type="Pfam" id="PF10509">
    <property type="entry name" value="GalKase_gal_bdg"/>
    <property type="match status" value="2"/>
</dbReference>
<feature type="domain" description="GHMP kinase N-terminal" evidence="7">
    <location>
        <begin position="148"/>
        <end position="225"/>
    </location>
</feature>
<feature type="domain" description="Galactokinase N-terminal" evidence="8">
    <location>
        <begin position="510"/>
        <end position="557"/>
    </location>
</feature>
<feature type="domain" description="GHMP kinase N-terminal" evidence="7">
    <location>
        <begin position="605"/>
        <end position="681"/>
    </location>
</feature>
<dbReference type="InterPro" id="IPR036554">
    <property type="entry name" value="GHMP_kinase_C_sf"/>
</dbReference>
<gene>
    <name evidence="9" type="ORF">DBV15_05108</name>
</gene>
<dbReference type="Proteomes" id="UP000310200">
    <property type="component" value="Unassembled WGS sequence"/>
</dbReference>
<dbReference type="InterPro" id="IPR006203">
    <property type="entry name" value="GHMP_knse_ATP-bd_CS"/>
</dbReference>
<comment type="similarity">
    <text evidence="1">Belongs to the GHMP kinase family. GalK subfamily.</text>
</comment>
<dbReference type="InterPro" id="IPR014721">
    <property type="entry name" value="Ribsml_uS5_D2-typ_fold_subgr"/>
</dbReference>
<dbReference type="InterPro" id="IPR019741">
    <property type="entry name" value="Galactokinase_CS"/>
</dbReference>
<name>A0A4V3SC28_9HYME</name>
<dbReference type="PROSITE" id="PS00106">
    <property type="entry name" value="GALACTOKINASE"/>
    <property type="match status" value="2"/>
</dbReference>
<dbReference type="Gene3D" id="3.30.230.10">
    <property type="match status" value="2"/>
</dbReference>
<dbReference type="Pfam" id="PF00288">
    <property type="entry name" value="GHMP_kinases_N"/>
    <property type="match status" value="2"/>
</dbReference>
<dbReference type="PANTHER" id="PTHR10457">
    <property type="entry name" value="MEVALONATE KINASE/GALACTOKINASE"/>
    <property type="match status" value="1"/>
</dbReference>
<dbReference type="PRINTS" id="PR00959">
    <property type="entry name" value="MEVGALKINASE"/>
</dbReference>
<dbReference type="SUPFAM" id="SSF55060">
    <property type="entry name" value="GHMP Kinase, C-terminal domain"/>
    <property type="match status" value="1"/>
</dbReference>
<feature type="domain" description="Galactokinase N-terminal" evidence="8">
    <location>
        <begin position="49"/>
        <end position="96"/>
    </location>
</feature>
<keyword evidence="3" id="KW-0547">Nucleotide-binding</keyword>
<dbReference type="PROSITE" id="PS00627">
    <property type="entry name" value="GHMP_KINASES_ATP"/>
    <property type="match status" value="1"/>
</dbReference>
<dbReference type="GO" id="GO:0005524">
    <property type="term" value="F:ATP binding"/>
    <property type="evidence" value="ECO:0007669"/>
    <property type="project" value="UniProtKB-KW"/>
</dbReference>
<evidence type="ECO:0000256" key="5">
    <source>
        <dbReference type="ARBA" id="ARBA00022840"/>
    </source>
</evidence>
<evidence type="ECO:0000259" key="8">
    <source>
        <dbReference type="Pfam" id="PF10509"/>
    </source>
</evidence>
<organism evidence="9 10">
    <name type="scientific">Temnothorax longispinosus</name>
    <dbReference type="NCBI Taxonomy" id="300112"/>
    <lineage>
        <taxon>Eukaryota</taxon>
        <taxon>Metazoa</taxon>
        <taxon>Ecdysozoa</taxon>
        <taxon>Arthropoda</taxon>
        <taxon>Hexapoda</taxon>
        <taxon>Insecta</taxon>
        <taxon>Pterygota</taxon>
        <taxon>Neoptera</taxon>
        <taxon>Endopterygota</taxon>
        <taxon>Hymenoptera</taxon>
        <taxon>Apocrita</taxon>
        <taxon>Aculeata</taxon>
        <taxon>Formicoidea</taxon>
        <taxon>Formicidae</taxon>
        <taxon>Myrmicinae</taxon>
        <taxon>Temnothorax</taxon>
    </lineage>
</organism>
<reference evidence="9 10" key="1">
    <citation type="journal article" date="2019" name="Philos. Trans. R. Soc. Lond., B, Biol. Sci.">
        <title>Ant behaviour and brain gene expression of defending hosts depend on the ecological success of the intruding social parasite.</title>
        <authorList>
            <person name="Kaur R."/>
            <person name="Stoldt M."/>
            <person name="Jongepier E."/>
            <person name="Feldmeyer B."/>
            <person name="Menzel F."/>
            <person name="Bornberg-Bauer E."/>
            <person name="Foitzik S."/>
        </authorList>
    </citation>
    <scope>NUCLEOTIDE SEQUENCE [LARGE SCALE GENOMIC DNA]</scope>
    <source>
        <tissue evidence="9">Whole body</tissue>
    </source>
</reference>
<evidence type="ECO:0000313" key="9">
    <source>
        <dbReference type="EMBL" id="TGZ55214.1"/>
    </source>
</evidence>
<evidence type="ECO:0000256" key="1">
    <source>
        <dbReference type="ARBA" id="ARBA00006566"/>
    </source>
</evidence>
<evidence type="ECO:0000256" key="6">
    <source>
        <dbReference type="SAM" id="MobiDB-lite"/>
    </source>
</evidence>
<dbReference type="EMBL" id="QBLH01000476">
    <property type="protein sequence ID" value="TGZ55214.1"/>
    <property type="molecule type" value="Genomic_DNA"/>
</dbReference>
<dbReference type="GO" id="GO:0005829">
    <property type="term" value="C:cytosol"/>
    <property type="evidence" value="ECO:0007669"/>
    <property type="project" value="TreeGrafter"/>
</dbReference>
<dbReference type="Gene3D" id="1.20.1440.340">
    <property type="match status" value="2"/>
</dbReference>
<dbReference type="InterPro" id="IPR006204">
    <property type="entry name" value="GHMP_kinase_N_dom"/>
</dbReference>
<dbReference type="InterPro" id="IPR020568">
    <property type="entry name" value="Ribosomal_Su5_D2-typ_SF"/>
</dbReference>
<accession>A0A4V3SC28</accession>
<evidence type="ECO:0000256" key="4">
    <source>
        <dbReference type="ARBA" id="ARBA00022777"/>
    </source>
</evidence>
<feature type="region of interest" description="Disordered" evidence="6">
    <location>
        <begin position="1"/>
        <end position="22"/>
    </location>
</feature>
<dbReference type="InterPro" id="IPR000705">
    <property type="entry name" value="Galactokinase"/>
</dbReference>
<proteinExistence type="inferred from homology"/>
<sequence length="966" mass="107176">MSHIAMDVDMNSEDSEDSEEDIYASTREPVPILAPSADILPRLKTLAAHFTSKYNVGPSFFVRVPGRVNLIGEHIDYCGYAVLPMAIEQNILIAYATTKDNEIHLTNVDPKYKDFRCSFENVGSCISDDSESGSAWYKYFLCGVKETVEMMDRFRLPPRMRPKGILAAVWGNIIPNSGLSSSSALVSATFLSVIHSNKRHFATFSARAEKHIGTQGGGMDQTVAFSAKAGNAKLIEFFSNNGELSHRASDVTLTEGAVFVIAHSQAYHNKASTADYNLRVAECRLAAQMIAEKRNIKEIFKSYAHQESCTYSWNMGPNMDSNMECAQRLITIQETLRLDLDEMVTVVMTELHEEPNGSNNPPRAIVASMASRTPGNSDSFDGVLYLVKRQIDKKPVTVHESEYAGKTHHVLIRLINGDKASRYSVDRRELPQNERTADNSTAGAAIVARKQLCARALASPVSRRYYELLEMSHIAIVDKEENIGDSIKDYVPILAPSADILPRLKTLAAHFTSKYNVEPSFFVRVPGRVNLIGEHIDYCGYAVLPMAIEQNILIAVATSKDNEIHLTNVDPKYKDFRCSFENVESCISDSESGSAWYKYFLCGVKGALEAIPATSVPTGILAAVWGNIPPNSGLSSSSALVSAALLSVIHASQRELATLSARAERHIGTQGGGMDQAIAFLAKAGKAKLIEFPSDEPLRATDVTLTESAVFVIAHSQAYHNKASTADYNLRVAECRLAAQMIAKKRNMKEIFKSYVYRSNMGPNMDSSMDSSMDSNMDPNMDWSKYWESVQSLMAIQEILRLDLDEMVTVVMTELHEEPYTIDEICESLGMNYEQLKKRTPLVKAGRVRAFCRINKENPRYDTCRGDKTLQELGNLMSESHTTILVWMRSSKGPCFAVHLALDSQEQGNWGGCIVALVDKNRVQQFVENLREYLCQNSTKDRAELEDIVFPTSPNDGAVIYTVPTL</sequence>
<dbReference type="STRING" id="300112.A0A4V3SC28"/>
<evidence type="ECO:0000256" key="2">
    <source>
        <dbReference type="ARBA" id="ARBA00022679"/>
    </source>
</evidence>
<keyword evidence="5" id="KW-0067">ATP-binding</keyword>
<comment type="caution">
    <text evidence="9">The sequence shown here is derived from an EMBL/GenBank/DDBJ whole genome shotgun (WGS) entry which is preliminary data.</text>
</comment>
<keyword evidence="2" id="KW-0808">Transferase</keyword>
<dbReference type="PANTHER" id="PTHR10457:SF7">
    <property type="entry name" value="GALACTOKINASE-RELATED"/>
    <property type="match status" value="1"/>
</dbReference>